<dbReference type="SUPFAM" id="SSF101912">
    <property type="entry name" value="Sema domain"/>
    <property type="match status" value="1"/>
</dbReference>
<protein>
    <submittedName>
        <fullName evidence="9">Ssemaphorin 4F</fullName>
    </submittedName>
</protein>
<keyword evidence="4" id="KW-0325">Glycoprotein</keyword>
<evidence type="ECO:0000256" key="4">
    <source>
        <dbReference type="ARBA" id="ARBA00023180"/>
    </source>
</evidence>
<dbReference type="GO" id="GO:0030215">
    <property type="term" value="F:semaphorin receptor binding"/>
    <property type="evidence" value="ECO:0007669"/>
    <property type="project" value="InterPro"/>
</dbReference>
<dbReference type="InterPro" id="IPR001627">
    <property type="entry name" value="Semap_dom"/>
</dbReference>
<dbReference type="Ensembl" id="ENSSPUT00000005587.1">
    <property type="protein sequence ID" value="ENSSPUP00000005258.1"/>
    <property type="gene ID" value="ENSSPUG00000003984.1"/>
</dbReference>
<evidence type="ECO:0000313" key="10">
    <source>
        <dbReference type="Proteomes" id="UP000694392"/>
    </source>
</evidence>
<comment type="caution">
    <text evidence="5">Lacks conserved residue(s) required for the propagation of feature annotation.</text>
</comment>
<dbReference type="GO" id="GO:0030335">
    <property type="term" value="P:positive regulation of cell migration"/>
    <property type="evidence" value="ECO:0007669"/>
    <property type="project" value="TreeGrafter"/>
</dbReference>
<feature type="domain" description="Sema" evidence="8">
    <location>
        <begin position="32"/>
        <end position="338"/>
    </location>
</feature>
<dbReference type="GeneTree" id="ENSGT00940000159592"/>
<feature type="transmembrane region" description="Helical" evidence="7">
    <location>
        <begin position="528"/>
        <end position="551"/>
    </location>
</feature>
<dbReference type="Pfam" id="PF19428">
    <property type="entry name" value="Sema4F_C"/>
    <property type="match status" value="1"/>
</dbReference>
<dbReference type="AlphaFoldDB" id="A0A8D0L353"/>
<accession>A0A8D0L353</accession>
<feature type="compositionally biased region" description="Polar residues" evidence="6">
    <location>
        <begin position="574"/>
        <end position="590"/>
    </location>
</feature>
<evidence type="ECO:0000313" key="9">
    <source>
        <dbReference type="Ensembl" id="ENSSPUP00000005258.1"/>
    </source>
</evidence>
<name>A0A8D0L353_SPHPU</name>
<dbReference type="PANTHER" id="PTHR11036">
    <property type="entry name" value="SEMAPHORIN"/>
    <property type="match status" value="1"/>
</dbReference>
<evidence type="ECO:0000256" key="6">
    <source>
        <dbReference type="SAM" id="MobiDB-lite"/>
    </source>
</evidence>
<dbReference type="SMART" id="SM00423">
    <property type="entry name" value="PSI"/>
    <property type="match status" value="1"/>
</dbReference>
<keyword evidence="7" id="KW-1133">Transmembrane helix</keyword>
<keyword evidence="2 7" id="KW-0472">Membrane</keyword>
<keyword evidence="7" id="KW-0812">Transmembrane</keyword>
<evidence type="ECO:0000259" key="8">
    <source>
        <dbReference type="PROSITE" id="PS51004"/>
    </source>
</evidence>
<dbReference type="SMART" id="SM00630">
    <property type="entry name" value="Sema"/>
    <property type="match status" value="1"/>
</dbReference>
<evidence type="ECO:0000256" key="3">
    <source>
        <dbReference type="ARBA" id="ARBA00023157"/>
    </source>
</evidence>
<dbReference type="InterPro" id="IPR045791">
    <property type="entry name" value="Sema4F_C"/>
</dbReference>
<dbReference type="GO" id="GO:0005783">
    <property type="term" value="C:endoplasmic reticulum"/>
    <property type="evidence" value="ECO:0007669"/>
    <property type="project" value="Ensembl"/>
</dbReference>
<evidence type="ECO:0000256" key="2">
    <source>
        <dbReference type="ARBA" id="ARBA00023136"/>
    </source>
</evidence>
<reference evidence="9" key="2">
    <citation type="submission" date="2025-09" db="UniProtKB">
        <authorList>
            <consortium name="Ensembl"/>
        </authorList>
    </citation>
    <scope>IDENTIFICATION</scope>
</reference>
<feature type="region of interest" description="Disordered" evidence="6">
    <location>
        <begin position="574"/>
        <end position="597"/>
    </location>
</feature>
<dbReference type="Gene3D" id="2.130.10.10">
    <property type="entry name" value="YVTN repeat-like/Quinoprotein amine dehydrogenase"/>
    <property type="match status" value="1"/>
</dbReference>
<evidence type="ECO:0000256" key="7">
    <source>
        <dbReference type="SAM" id="Phobius"/>
    </source>
</evidence>
<dbReference type="InterPro" id="IPR036352">
    <property type="entry name" value="Semap_dom_sf"/>
</dbReference>
<dbReference type="InterPro" id="IPR016201">
    <property type="entry name" value="PSI"/>
</dbReference>
<dbReference type="Proteomes" id="UP000694392">
    <property type="component" value="Unplaced"/>
</dbReference>
<dbReference type="InterPro" id="IPR027231">
    <property type="entry name" value="Semaphorin"/>
</dbReference>
<dbReference type="PROSITE" id="PS51004">
    <property type="entry name" value="SEMA"/>
    <property type="match status" value="1"/>
</dbReference>
<dbReference type="GO" id="GO:0001755">
    <property type="term" value="P:neural crest cell migration"/>
    <property type="evidence" value="ECO:0007669"/>
    <property type="project" value="TreeGrafter"/>
</dbReference>
<dbReference type="PANTHER" id="PTHR11036:SF72">
    <property type="entry name" value="SEMAPHORIN-4F"/>
    <property type="match status" value="1"/>
</dbReference>
<reference evidence="9" key="1">
    <citation type="submission" date="2025-08" db="UniProtKB">
        <authorList>
            <consortium name="Ensembl"/>
        </authorList>
    </citation>
    <scope>IDENTIFICATION</scope>
</reference>
<dbReference type="GO" id="GO:0005886">
    <property type="term" value="C:plasma membrane"/>
    <property type="evidence" value="ECO:0007669"/>
    <property type="project" value="TreeGrafter"/>
</dbReference>
<dbReference type="FunFam" id="3.30.1680.10:FF:000010">
    <property type="entry name" value="semaphorin-4F isoform X1"/>
    <property type="match status" value="1"/>
</dbReference>
<keyword evidence="3" id="KW-1015">Disulfide bond</keyword>
<dbReference type="Gene3D" id="3.30.1680.10">
    <property type="entry name" value="ligand-binding face of the semaphorins, domain 2"/>
    <property type="match status" value="1"/>
</dbReference>
<dbReference type="InterPro" id="IPR002165">
    <property type="entry name" value="Plexin_repeat"/>
</dbReference>
<dbReference type="GO" id="GO:0007411">
    <property type="term" value="P:axon guidance"/>
    <property type="evidence" value="ECO:0007669"/>
    <property type="project" value="TreeGrafter"/>
</dbReference>
<sequence length="640" mass="70658">MILLPEQHTPVPNSSAALGALTNFPGGPWKGKFPCSVVSVAEGTPPTEAVSNYSVFLVDPHSRTLYVGARNAILALALESVSNHSKMVSWKVPEHHRVSCTMKGKKEVECHNYIRILEFANRTHLFACGTFAFDPQCGFIRVSDFQDVERQESGRGKCPFEPMQPSAAVMADGVLYAATVNNFLGTEPIISRATGNLEERIRTETSVTWLNDPDFVASAFLRESETGDADKIYFFFTETAREYDFYEKVKVPRVARVCKGDLVGLKTLQKRWTTFLKTQLVCSDPESGTNFNLLKDVFTLLDSSNWTSTVFYGIFSCPTKQQGLASPLVTTRLRQVSKGREFHHCGELGLPHLGALLSSLQNWLYVGSSSEVTQVNTTDCGRYRSCQDCVLGRDPACGWSRELRACIDHQGQSGLIQDITSVNILLLCPKATQEVPAMAEMPVILASRVVLPCLPQSAWSSCEWSCPPADADTYTQRSDGLEFTVTEETLGEYTCRCTEAGAGLVVASYSLVKGSSSPSAWKPIERSYSVLVGLVFFVLGLAAGGGGFLLYERRQREHLRRELISRERNGLDLMQSNTTSCSHEPQTPSSPEDERHPLATAKKHGSLNGFPHLYINELDRDQARIYLTGVPLAKCDETSI</sequence>
<organism evidence="9 10">
    <name type="scientific">Sphenodon punctatus</name>
    <name type="common">Tuatara</name>
    <name type="synonym">Hatteria punctata</name>
    <dbReference type="NCBI Taxonomy" id="8508"/>
    <lineage>
        <taxon>Eukaryota</taxon>
        <taxon>Metazoa</taxon>
        <taxon>Chordata</taxon>
        <taxon>Craniata</taxon>
        <taxon>Vertebrata</taxon>
        <taxon>Euteleostomi</taxon>
        <taxon>Lepidosauria</taxon>
        <taxon>Sphenodontia</taxon>
        <taxon>Sphenodontidae</taxon>
        <taxon>Sphenodon</taxon>
    </lineage>
</organism>
<dbReference type="OMA" id="APLAKCE"/>
<dbReference type="SUPFAM" id="SSF103575">
    <property type="entry name" value="Plexin repeat"/>
    <property type="match status" value="1"/>
</dbReference>
<comment type="subcellular location">
    <subcellularLocation>
        <location evidence="1">Membrane</location>
    </subcellularLocation>
</comment>
<gene>
    <name evidence="9" type="primary">SEMA4F</name>
</gene>
<dbReference type="GO" id="GO:0071526">
    <property type="term" value="P:semaphorin-plexin signaling pathway"/>
    <property type="evidence" value="ECO:0007669"/>
    <property type="project" value="TreeGrafter"/>
</dbReference>
<evidence type="ECO:0000256" key="1">
    <source>
        <dbReference type="ARBA" id="ARBA00004370"/>
    </source>
</evidence>
<dbReference type="Pfam" id="PF01437">
    <property type="entry name" value="PSI"/>
    <property type="match status" value="1"/>
</dbReference>
<proteinExistence type="predicted"/>
<dbReference type="GO" id="GO:0045499">
    <property type="term" value="F:chemorepellent activity"/>
    <property type="evidence" value="ECO:0007669"/>
    <property type="project" value="TreeGrafter"/>
</dbReference>
<keyword evidence="10" id="KW-1185">Reference proteome</keyword>
<dbReference type="InterPro" id="IPR015943">
    <property type="entry name" value="WD40/YVTN_repeat-like_dom_sf"/>
</dbReference>
<evidence type="ECO:0000256" key="5">
    <source>
        <dbReference type="PROSITE-ProRule" id="PRU00352"/>
    </source>
</evidence>